<evidence type="ECO:0000256" key="1">
    <source>
        <dbReference type="SAM" id="Phobius"/>
    </source>
</evidence>
<keyword evidence="4" id="KW-1185">Reference proteome</keyword>
<evidence type="ECO:0000313" key="4">
    <source>
        <dbReference type="Proteomes" id="UP000054564"/>
    </source>
</evidence>
<dbReference type="AlphaFoldDB" id="A0A0L0UR93"/>
<feature type="transmembrane region" description="Helical" evidence="1">
    <location>
        <begin position="561"/>
        <end position="582"/>
    </location>
</feature>
<keyword evidence="1" id="KW-1133">Transmembrane helix</keyword>
<comment type="caution">
    <text evidence="3">The sequence shown here is derived from an EMBL/GenBank/DDBJ whole genome shotgun (WGS) entry which is preliminary data.</text>
</comment>
<dbReference type="InterPro" id="IPR002013">
    <property type="entry name" value="SAC_dom"/>
</dbReference>
<dbReference type="GO" id="GO:0043812">
    <property type="term" value="F:phosphatidylinositol-4-phosphate phosphatase activity"/>
    <property type="evidence" value="ECO:0007669"/>
    <property type="project" value="TreeGrafter"/>
</dbReference>
<name>A0A0L0UR93_9BASI</name>
<dbReference type="OrthoDB" id="405996at2759"/>
<feature type="domain" description="SAC" evidence="2">
    <location>
        <begin position="149"/>
        <end position="487"/>
    </location>
</feature>
<dbReference type="GO" id="GO:0046856">
    <property type="term" value="P:phosphatidylinositol dephosphorylation"/>
    <property type="evidence" value="ECO:0007669"/>
    <property type="project" value="TreeGrafter"/>
</dbReference>
<dbReference type="STRING" id="1165861.A0A0L0UR93"/>
<sequence>MAAALHSNLNFYISEHSYTLAPGNNNQSQSITINRSDSQISLSAPGPPEKFEKSVTNVAGILGIISLLKTDYLILIHSVKKVTTVFKTAIYTPTKFGVYPISIEPNISLIENNEERYLLSVLKLHLDHLIGKSFLSYYNKLNPNDPEPWDLTNSLQRQPVLTGAEDHAWKVADDRFFWNKFIHSKFIEVASQPNNQEVSKYILPVVFGFLEFKTGSIKGKRFTYGIISRRSRYRAGTRYYTRGINPEGQVSNFNETEMIFTTFPSNFNSDSPANNGKSFVKASFVQTRGSVPIFWSEINNLRYRPDLKIVDFPGSIEATKTHFDDQIQIYGDQWLFNLVNSKGYEKAIKEGYEKAVKNLNNPRVHYTYFDFHQECKGLRFDKVQLLIDILEEELKDQAYFYQDFSVGGTATTPTKVQKSVVRTNCMDCLDRTNVLQSALAKWVLTIQLKQAGILEENDKLDSYNDFMNLFRNIWADNADGVSKSYSGTPALKTDFTRLGIRTKRGAFDDGVNSVMRYVKNNFMDGPRQDSYDLFTGAWVPPTRDSDESQSLLLAGPYDHHLIQAIMLGFVIFLLIFISATFTKKRSLKLSIISLIILSLITVYMLTHGMEFVNQPRLTSSKSNEIRLRILNYNGPKSRCFESSQHGRIKINFKLFDHLVSILFSPKNNNQPIKKKNLASSSNSPLHLKNLANGNLNSSLGTASGTPHLVIDDDKKKRLD</sequence>
<gene>
    <name evidence="3" type="ORF">PSTG_17074</name>
</gene>
<protein>
    <recommendedName>
        <fullName evidence="2">SAC domain-containing protein</fullName>
    </recommendedName>
</protein>
<dbReference type="PANTHER" id="PTHR45662:SF2">
    <property type="entry name" value="PHOSPHATIDYLINOSITOL-3-PHOSPHATASE SAC1"/>
    <property type="match status" value="1"/>
</dbReference>
<dbReference type="Pfam" id="PF02383">
    <property type="entry name" value="Syja_N"/>
    <property type="match status" value="1"/>
</dbReference>
<dbReference type="EMBL" id="AJIL01000356">
    <property type="protein sequence ID" value="KNE89470.1"/>
    <property type="molecule type" value="Genomic_DNA"/>
</dbReference>
<evidence type="ECO:0000259" key="2">
    <source>
        <dbReference type="PROSITE" id="PS50275"/>
    </source>
</evidence>
<accession>A0A0L0UR93</accession>
<dbReference type="PROSITE" id="PS50275">
    <property type="entry name" value="SAC"/>
    <property type="match status" value="1"/>
</dbReference>
<proteinExistence type="predicted"/>
<dbReference type="GO" id="GO:0005783">
    <property type="term" value="C:endoplasmic reticulum"/>
    <property type="evidence" value="ECO:0007669"/>
    <property type="project" value="TreeGrafter"/>
</dbReference>
<keyword evidence="1" id="KW-0472">Membrane</keyword>
<organism evidence="3 4">
    <name type="scientific">Puccinia striiformis f. sp. tritici PST-78</name>
    <dbReference type="NCBI Taxonomy" id="1165861"/>
    <lineage>
        <taxon>Eukaryota</taxon>
        <taxon>Fungi</taxon>
        <taxon>Dikarya</taxon>
        <taxon>Basidiomycota</taxon>
        <taxon>Pucciniomycotina</taxon>
        <taxon>Pucciniomycetes</taxon>
        <taxon>Pucciniales</taxon>
        <taxon>Pucciniaceae</taxon>
        <taxon>Puccinia</taxon>
    </lineage>
</organism>
<keyword evidence="1" id="KW-0812">Transmembrane</keyword>
<feature type="transmembrane region" description="Helical" evidence="1">
    <location>
        <begin position="589"/>
        <end position="606"/>
    </location>
</feature>
<evidence type="ECO:0000313" key="3">
    <source>
        <dbReference type="EMBL" id="KNE89470.1"/>
    </source>
</evidence>
<dbReference type="PANTHER" id="PTHR45662">
    <property type="entry name" value="PHOSPHATIDYLINOSITIDE PHOSPHATASE SAC1"/>
    <property type="match status" value="1"/>
</dbReference>
<dbReference type="Proteomes" id="UP000054564">
    <property type="component" value="Unassembled WGS sequence"/>
</dbReference>
<reference evidence="4" key="1">
    <citation type="submission" date="2014-03" db="EMBL/GenBank/DDBJ databases">
        <title>The Genome Sequence of Puccinia striiformis f. sp. tritici PST-78.</title>
        <authorList>
            <consortium name="The Broad Institute Genome Sequencing Platform"/>
            <person name="Cuomo C."/>
            <person name="Hulbert S."/>
            <person name="Chen X."/>
            <person name="Walker B."/>
            <person name="Young S.K."/>
            <person name="Zeng Q."/>
            <person name="Gargeya S."/>
            <person name="Fitzgerald M."/>
            <person name="Haas B."/>
            <person name="Abouelleil A."/>
            <person name="Alvarado L."/>
            <person name="Arachchi H.M."/>
            <person name="Berlin A.M."/>
            <person name="Chapman S.B."/>
            <person name="Goldberg J."/>
            <person name="Griggs A."/>
            <person name="Gujja S."/>
            <person name="Hansen M."/>
            <person name="Howarth C."/>
            <person name="Imamovic A."/>
            <person name="Larimer J."/>
            <person name="McCowan C."/>
            <person name="Montmayeur A."/>
            <person name="Murphy C."/>
            <person name="Neiman D."/>
            <person name="Pearson M."/>
            <person name="Priest M."/>
            <person name="Roberts A."/>
            <person name="Saif S."/>
            <person name="Shea T."/>
            <person name="Sisk P."/>
            <person name="Sykes S."/>
            <person name="Wortman J."/>
            <person name="Nusbaum C."/>
            <person name="Birren B."/>
        </authorList>
    </citation>
    <scope>NUCLEOTIDE SEQUENCE [LARGE SCALE GENOMIC DNA]</scope>
    <source>
        <strain evidence="4">race PST-78</strain>
    </source>
</reference>